<reference evidence="2 3" key="1">
    <citation type="submission" date="2018-12" db="EMBL/GenBank/DDBJ databases">
        <title>Draft genome sequence of Embleya hyalina NBRC 13850T.</title>
        <authorList>
            <person name="Komaki H."/>
            <person name="Hosoyama A."/>
            <person name="Kimura A."/>
            <person name="Ichikawa N."/>
            <person name="Tamura T."/>
        </authorList>
    </citation>
    <scope>NUCLEOTIDE SEQUENCE [LARGE SCALE GENOMIC DNA]</scope>
    <source>
        <strain evidence="2 3">NBRC 13850</strain>
    </source>
</reference>
<name>A0A401YJB3_9ACTN</name>
<evidence type="ECO:0000313" key="3">
    <source>
        <dbReference type="Proteomes" id="UP000286931"/>
    </source>
</evidence>
<evidence type="ECO:0000313" key="2">
    <source>
        <dbReference type="EMBL" id="GCD94686.1"/>
    </source>
</evidence>
<proteinExistence type="predicted"/>
<organism evidence="2 3">
    <name type="scientific">Embleya hyalina</name>
    <dbReference type="NCBI Taxonomy" id="516124"/>
    <lineage>
        <taxon>Bacteria</taxon>
        <taxon>Bacillati</taxon>
        <taxon>Actinomycetota</taxon>
        <taxon>Actinomycetes</taxon>
        <taxon>Kitasatosporales</taxon>
        <taxon>Streptomycetaceae</taxon>
        <taxon>Embleya</taxon>
    </lineage>
</organism>
<keyword evidence="3" id="KW-1185">Reference proteome</keyword>
<sequence>MIESDRHEIEATANSSEPHVYFQPMDAADPDVARGIPFTWRGLGVPANGELFAVPEPVGRANTP</sequence>
<dbReference type="Proteomes" id="UP000286931">
    <property type="component" value="Unassembled WGS sequence"/>
</dbReference>
<feature type="compositionally biased region" description="Basic and acidic residues" evidence="1">
    <location>
        <begin position="1"/>
        <end position="10"/>
    </location>
</feature>
<dbReference type="AlphaFoldDB" id="A0A401YJB3"/>
<feature type="region of interest" description="Disordered" evidence="1">
    <location>
        <begin position="1"/>
        <end position="23"/>
    </location>
</feature>
<accession>A0A401YJB3</accession>
<gene>
    <name evidence="2" type="ORF">EHYA_02355</name>
</gene>
<dbReference type="RefSeq" id="WP_371862988.1">
    <property type="nucleotide sequence ID" value="NZ_BIFH01000016.1"/>
</dbReference>
<evidence type="ECO:0000256" key="1">
    <source>
        <dbReference type="SAM" id="MobiDB-lite"/>
    </source>
</evidence>
<dbReference type="EMBL" id="BIFH01000016">
    <property type="protein sequence ID" value="GCD94686.1"/>
    <property type="molecule type" value="Genomic_DNA"/>
</dbReference>
<protein>
    <submittedName>
        <fullName evidence="2">Peptidase</fullName>
    </submittedName>
</protein>
<comment type="caution">
    <text evidence="2">The sequence shown here is derived from an EMBL/GenBank/DDBJ whole genome shotgun (WGS) entry which is preliminary data.</text>
</comment>